<organism evidence="2 3">
    <name type="scientific">Kribbella deserti</name>
    <dbReference type="NCBI Taxonomy" id="1926257"/>
    <lineage>
        <taxon>Bacteria</taxon>
        <taxon>Bacillati</taxon>
        <taxon>Actinomycetota</taxon>
        <taxon>Actinomycetes</taxon>
        <taxon>Propionibacteriales</taxon>
        <taxon>Kribbellaceae</taxon>
        <taxon>Kribbella</taxon>
    </lineage>
</organism>
<keyword evidence="1" id="KW-0175">Coiled coil</keyword>
<proteinExistence type="predicted"/>
<comment type="caution">
    <text evidence="2">The sequence shown here is derived from an EMBL/GenBank/DDBJ whole genome shotgun (WGS) entry which is preliminary data.</text>
</comment>
<evidence type="ECO:0000313" key="3">
    <source>
        <dbReference type="Proteomes" id="UP001589890"/>
    </source>
</evidence>
<evidence type="ECO:0000256" key="1">
    <source>
        <dbReference type="SAM" id="Coils"/>
    </source>
</evidence>
<feature type="coiled-coil region" evidence="1">
    <location>
        <begin position="48"/>
        <end position="114"/>
    </location>
</feature>
<protein>
    <recommendedName>
        <fullName evidence="4">Hemerythrin-like domain-containing protein</fullName>
    </recommendedName>
</protein>
<reference evidence="2 3" key="1">
    <citation type="submission" date="2024-09" db="EMBL/GenBank/DDBJ databases">
        <authorList>
            <person name="Sun Q."/>
            <person name="Mori K."/>
        </authorList>
    </citation>
    <scope>NUCLEOTIDE SEQUENCE [LARGE SCALE GENOMIC DNA]</scope>
    <source>
        <strain evidence="2 3">CGMCC 1.15906</strain>
    </source>
</reference>
<dbReference type="EMBL" id="JBHLTC010000012">
    <property type="protein sequence ID" value="MFC0624481.1"/>
    <property type="molecule type" value="Genomic_DNA"/>
</dbReference>
<keyword evidence="3" id="KW-1185">Reference proteome</keyword>
<dbReference type="Proteomes" id="UP001589890">
    <property type="component" value="Unassembled WGS sequence"/>
</dbReference>
<sequence>MIRELARPAHQPDAGAPDRRHETDWFYAITAQHLAAAEDVLLPRVRRLDDGKAKVAAYVDNARRLEKNLRLLKARIYGDGRAQHLRQSDLWRRIDELLAEHERLETEYGAMLAEELGSGDISSLTERLLSAEEHAPTRAHPVSPHTGFAGRMAHRMWRLADTTWDNAEGRVVPTHYHRHPKRDSALSLYLRGGMMPIPPPPPPG</sequence>
<accession>A0ABV6QIL0</accession>
<dbReference type="RefSeq" id="WP_380045907.1">
    <property type="nucleotide sequence ID" value="NZ_JBHLTC010000012.1"/>
</dbReference>
<evidence type="ECO:0008006" key="4">
    <source>
        <dbReference type="Google" id="ProtNLM"/>
    </source>
</evidence>
<name>A0ABV6QIL0_9ACTN</name>
<evidence type="ECO:0000313" key="2">
    <source>
        <dbReference type="EMBL" id="MFC0624481.1"/>
    </source>
</evidence>
<gene>
    <name evidence="2" type="ORF">ACFFGN_10450</name>
</gene>